<dbReference type="AlphaFoldDB" id="A3VJX5"/>
<keyword evidence="2" id="KW-0812">Transmembrane</keyword>
<evidence type="ECO:0000256" key="1">
    <source>
        <dbReference type="SAM" id="MobiDB-lite"/>
    </source>
</evidence>
<evidence type="ECO:0008006" key="5">
    <source>
        <dbReference type="Google" id="ProtNLM"/>
    </source>
</evidence>
<gene>
    <name evidence="3" type="ORF">RB2654_01930</name>
</gene>
<dbReference type="PANTHER" id="PTHR41795">
    <property type="entry name" value="EXOPOLYSACCHARIDE SYNTHESIS PROTEIN"/>
    <property type="match status" value="1"/>
</dbReference>
<organism evidence="3 4">
    <name type="scientific">Maritimibacter alkaliphilus HTCC2654</name>
    <dbReference type="NCBI Taxonomy" id="314271"/>
    <lineage>
        <taxon>Bacteria</taxon>
        <taxon>Pseudomonadati</taxon>
        <taxon>Pseudomonadota</taxon>
        <taxon>Alphaproteobacteria</taxon>
        <taxon>Rhodobacterales</taxon>
        <taxon>Roseobacteraceae</taxon>
        <taxon>Maritimibacter</taxon>
    </lineage>
</organism>
<feature type="transmembrane region" description="Helical" evidence="2">
    <location>
        <begin position="114"/>
        <end position="134"/>
    </location>
</feature>
<dbReference type="EMBL" id="AAMT01000015">
    <property type="protein sequence ID" value="EAQ11481.1"/>
    <property type="molecule type" value="Genomic_DNA"/>
</dbReference>
<dbReference type="InterPro" id="IPR010331">
    <property type="entry name" value="ExoD"/>
</dbReference>
<keyword evidence="2" id="KW-0472">Membrane</keyword>
<evidence type="ECO:0000313" key="3">
    <source>
        <dbReference type="EMBL" id="EAQ11481.1"/>
    </source>
</evidence>
<keyword evidence="2" id="KW-1133">Transmembrane helix</keyword>
<dbReference type="RefSeq" id="WP_008328177.1">
    <property type="nucleotide sequence ID" value="NZ_CH902578.1"/>
</dbReference>
<evidence type="ECO:0000313" key="4">
    <source>
        <dbReference type="Proteomes" id="UP000002931"/>
    </source>
</evidence>
<evidence type="ECO:0000256" key="2">
    <source>
        <dbReference type="SAM" id="Phobius"/>
    </source>
</evidence>
<comment type="caution">
    <text evidence="3">The sequence shown here is derived from an EMBL/GenBank/DDBJ whole genome shotgun (WGS) entry which is preliminary data.</text>
</comment>
<keyword evidence="4" id="KW-1185">Reference proteome</keyword>
<feature type="compositionally biased region" description="Low complexity" evidence="1">
    <location>
        <begin position="11"/>
        <end position="22"/>
    </location>
</feature>
<sequence>MFRPTIPAASDPGTDPITTPDPLGRPVRRMTVSATRTQPHLDSGQAKRPSRHRRRKRRRLEGPDAMPVLVDRLIALTEGRERISLDLIARTIGAQGHAPLLLVAAVFMVLPTGLIPGIGGALGLLVAIVGLQMITKREGVFLPDFIGKRELPADRVRGLVERIRPGAEWLRHRLRIRWELLSRGRASMVLISLILMVSGLSLLVIGAIPIATPLMGVPIGLFAFGLFARDGVLVALGYSSLVLVVALAVYIRMQTG</sequence>
<name>A3VJX5_9RHOB</name>
<accession>A3VJX5</accession>
<proteinExistence type="predicted"/>
<feature type="transmembrane region" description="Helical" evidence="2">
    <location>
        <begin position="186"/>
        <end position="211"/>
    </location>
</feature>
<dbReference type="Proteomes" id="UP000002931">
    <property type="component" value="Unassembled WGS sequence"/>
</dbReference>
<reference evidence="3 4" key="1">
    <citation type="journal article" date="2010" name="J. Bacteriol.">
        <title>Genome sequences of Pelagibaca bermudensis HTCC2601T and Maritimibacter alkaliphilus HTCC2654T, the type strains of two marine Roseobacter genera.</title>
        <authorList>
            <person name="Thrash J.C."/>
            <person name="Cho J.C."/>
            <person name="Ferriera S."/>
            <person name="Johnson J."/>
            <person name="Vergin K.L."/>
            <person name="Giovannoni S.J."/>
        </authorList>
    </citation>
    <scope>NUCLEOTIDE SEQUENCE [LARGE SCALE GENOMIC DNA]</scope>
    <source>
        <strain evidence="3 4">HTCC2654</strain>
    </source>
</reference>
<protein>
    <recommendedName>
        <fullName evidence="5">Exopolysaccharide biosynthesis protein</fullName>
    </recommendedName>
</protein>
<dbReference type="eggNOG" id="COG3932">
    <property type="taxonomic scope" value="Bacteria"/>
</dbReference>
<feature type="region of interest" description="Disordered" evidence="1">
    <location>
        <begin position="1"/>
        <end position="62"/>
    </location>
</feature>
<dbReference type="Pfam" id="PF06055">
    <property type="entry name" value="ExoD"/>
    <property type="match status" value="1"/>
</dbReference>
<dbReference type="HOGENOM" id="CLU_1085038_0_0_5"/>
<feature type="compositionally biased region" description="Basic residues" evidence="1">
    <location>
        <begin position="48"/>
        <end position="59"/>
    </location>
</feature>
<dbReference type="PANTHER" id="PTHR41795:SF1">
    <property type="entry name" value="EXOPOLYSACCHARIDE SYNTHESIS PROTEIN"/>
    <property type="match status" value="1"/>
</dbReference>
<feature type="transmembrane region" description="Helical" evidence="2">
    <location>
        <begin position="231"/>
        <end position="251"/>
    </location>
</feature>